<dbReference type="Pfam" id="PF04502">
    <property type="entry name" value="Saf4_Yju2"/>
    <property type="match status" value="1"/>
</dbReference>
<protein>
    <recommendedName>
        <fullName evidence="5">Splicing factor YJU2</fullName>
    </recommendedName>
</protein>
<evidence type="ECO:0000256" key="2">
    <source>
        <dbReference type="SAM" id="MobiDB-lite"/>
    </source>
</evidence>
<feature type="region of interest" description="Disordered" evidence="2">
    <location>
        <begin position="190"/>
        <end position="222"/>
    </location>
</feature>
<feature type="region of interest" description="Disordered" evidence="2">
    <location>
        <begin position="331"/>
        <end position="371"/>
    </location>
</feature>
<dbReference type="GO" id="GO:0005684">
    <property type="term" value="C:U2-type spliceosomal complex"/>
    <property type="evidence" value="ECO:0007669"/>
    <property type="project" value="TreeGrafter"/>
</dbReference>
<feature type="region of interest" description="Disordered" evidence="2">
    <location>
        <begin position="258"/>
        <end position="279"/>
    </location>
</feature>
<dbReference type="PANTHER" id="PTHR12111:SF2">
    <property type="entry name" value="SPLICING FACTOR YJU2B-RELATED"/>
    <property type="match status" value="1"/>
</dbReference>
<evidence type="ECO:0000256" key="1">
    <source>
        <dbReference type="ARBA" id="ARBA00005595"/>
    </source>
</evidence>
<gene>
    <name evidence="3" type="ORF">RFI_01319</name>
</gene>
<evidence type="ECO:0008006" key="5">
    <source>
        <dbReference type="Google" id="ProtNLM"/>
    </source>
</evidence>
<comment type="caution">
    <text evidence="3">The sequence shown here is derived from an EMBL/GenBank/DDBJ whole genome shotgun (WGS) entry which is preliminary data.</text>
</comment>
<organism evidence="3 4">
    <name type="scientific">Reticulomyxa filosa</name>
    <dbReference type="NCBI Taxonomy" id="46433"/>
    <lineage>
        <taxon>Eukaryota</taxon>
        <taxon>Sar</taxon>
        <taxon>Rhizaria</taxon>
        <taxon>Retaria</taxon>
        <taxon>Foraminifera</taxon>
        <taxon>Monothalamids</taxon>
        <taxon>Reticulomyxidae</taxon>
        <taxon>Reticulomyxa</taxon>
    </lineage>
</organism>
<dbReference type="InterPro" id="IPR007590">
    <property type="entry name" value="Saf4/Yju2"/>
</dbReference>
<evidence type="ECO:0000313" key="3">
    <source>
        <dbReference type="EMBL" id="ETO35744.1"/>
    </source>
</evidence>
<feature type="compositionally biased region" description="Polar residues" evidence="2">
    <location>
        <begin position="358"/>
        <end position="367"/>
    </location>
</feature>
<feature type="compositionally biased region" description="Basic residues" evidence="2">
    <location>
        <begin position="190"/>
        <end position="214"/>
    </location>
</feature>
<sequence>MSSLAAARADNFYNPPDWDPNQISRDKFQGSKGHNQYEQKGLIRFEMPFPIFCLKCDKHIDKGVRFNAKKDHIGHYFSTKLWEFSMRCYSCGNMIKIQTDPEACDYKVVEGAKKKASAYNNYTESELDLMKVYDEAHKERLQTDAIYKLEHEHKEHQKIRQEWTRIERLQEMQERDKHDYDNNQVLRKVLRLKKKKKKGEHTGKKKKKTGKKKRQEALNTTADKKGLGIKLLELSEQDHEMASKIHFKRKYKAITNTNDSTDEANADNKNKNNDSANINGDAKAEKKNAQIDDYIAANATVIGGNVSTNPRNEILSAKQVLKIQQHKIQNESIFKRKAKSQKKPNKTRDNAAKKVSTHKTSSLFQSRKNQKKTLARLSTDIQLQSKNQCPSLSSGLFGLNNRKDMGICGLGTIRIVKKKREGTKSSSVSQT</sequence>
<feature type="region of interest" description="Disordered" evidence="2">
    <location>
        <begin position="12"/>
        <end position="32"/>
    </location>
</feature>
<dbReference type="PANTHER" id="PTHR12111">
    <property type="entry name" value="SPLICING FACTOR YJU2"/>
    <property type="match status" value="1"/>
</dbReference>
<dbReference type="EMBL" id="ASPP01001335">
    <property type="protein sequence ID" value="ETO35744.1"/>
    <property type="molecule type" value="Genomic_DNA"/>
</dbReference>
<dbReference type="GO" id="GO:0000398">
    <property type="term" value="P:mRNA splicing, via spliceosome"/>
    <property type="evidence" value="ECO:0007669"/>
    <property type="project" value="InterPro"/>
</dbReference>
<keyword evidence="4" id="KW-1185">Reference proteome</keyword>
<reference evidence="3 4" key="1">
    <citation type="journal article" date="2013" name="Curr. Biol.">
        <title>The Genome of the Foraminiferan Reticulomyxa filosa.</title>
        <authorList>
            <person name="Glockner G."/>
            <person name="Hulsmann N."/>
            <person name="Schleicher M."/>
            <person name="Noegel A.A."/>
            <person name="Eichinger L."/>
            <person name="Gallinger C."/>
            <person name="Pawlowski J."/>
            <person name="Sierra R."/>
            <person name="Euteneuer U."/>
            <person name="Pillet L."/>
            <person name="Moustafa A."/>
            <person name="Platzer M."/>
            <person name="Groth M."/>
            <person name="Szafranski K."/>
            <person name="Schliwa M."/>
        </authorList>
    </citation>
    <scope>NUCLEOTIDE SEQUENCE [LARGE SCALE GENOMIC DNA]</scope>
</reference>
<accession>X6PCF0</accession>
<feature type="compositionally biased region" description="Basic residues" evidence="2">
    <location>
        <begin position="335"/>
        <end position="345"/>
    </location>
</feature>
<dbReference type="OMA" id="MNKRHID"/>
<name>X6PCF0_RETFI</name>
<dbReference type="GO" id="GO:0071014">
    <property type="term" value="C:post-mRNA release spliceosomal complex"/>
    <property type="evidence" value="ECO:0007669"/>
    <property type="project" value="TreeGrafter"/>
</dbReference>
<dbReference type="AlphaFoldDB" id="X6PCF0"/>
<evidence type="ECO:0000313" key="4">
    <source>
        <dbReference type="Proteomes" id="UP000023152"/>
    </source>
</evidence>
<dbReference type="OrthoDB" id="360327at2759"/>
<proteinExistence type="inferred from homology"/>
<dbReference type="Proteomes" id="UP000023152">
    <property type="component" value="Unassembled WGS sequence"/>
</dbReference>
<comment type="similarity">
    <text evidence="1">Belongs to the CWC16 family.</text>
</comment>